<proteinExistence type="predicted"/>
<dbReference type="EMBL" id="FOBC01000013">
    <property type="protein sequence ID" value="SEL65612.1"/>
    <property type="molecule type" value="Genomic_DNA"/>
</dbReference>
<dbReference type="AlphaFoldDB" id="A0A1H7RZE0"/>
<accession>A0A1H7RZE0</accession>
<dbReference type="Proteomes" id="UP000198807">
    <property type="component" value="Unassembled WGS sequence"/>
</dbReference>
<reference evidence="2" key="1">
    <citation type="submission" date="2016-10" db="EMBL/GenBank/DDBJ databases">
        <authorList>
            <person name="Varghese N."/>
            <person name="Submissions S."/>
        </authorList>
    </citation>
    <scope>NUCLEOTIDE SEQUENCE [LARGE SCALE GENOMIC DNA]</scope>
    <source>
        <strain evidence="2">CGMCC 1.9150</strain>
    </source>
</reference>
<sequence length="64" mass="7329">MPLALDVESLEPWLDPDMTDRETIRSVVHHLDADLITHWPVSQRVNRPVKDEPELVDPITSSSE</sequence>
<name>A0A1H7RZE0_9GAMM</name>
<organism evidence="1 2">
    <name type="scientific">Halomonas daqiaonensis</name>
    <dbReference type="NCBI Taxonomy" id="650850"/>
    <lineage>
        <taxon>Bacteria</taxon>
        <taxon>Pseudomonadati</taxon>
        <taxon>Pseudomonadota</taxon>
        <taxon>Gammaproteobacteria</taxon>
        <taxon>Oceanospirillales</taxon>
        <taxon>Halomonadaceae</taxon>
        <taxon>Halomonas</taxon>
    </lineage>
</organism>
<protein>
    <recommendedName>
        <fullName evidence="3">SOS response associated peptidase (SRAP)</fullName>
    </recommendedName>
</protein>
<gene>
    <name evidence="1" type="ORF">SAMN04488129_11388</name>
</gene>
<dbReference type="Gene3D" id="3.90.1680.10">
    <property type="entry name" value="SOS response associated peptidase-like"/>
    <property type="match status" value="1"/>
</dbReference>
<evidence type="ECO:0000313" key="2">
    <source>
        <dbReference type="Proteomes" id="UP000198807"/>
    </source>
</evidence>
<evidence type="ECO:0008006" key="3">
    <source>
        <dbReference type="Google" id="ProtNLM"/>
    </source>
</evidence>
<evidence type="ECO:0000313" key="1">
    <source>
        <dbReference type="EMBL" id="SEL65612.1"/>
    </source>
</evidence>
<dbReference type="InterPro" id="IPR036590">
    <property type="entry name" value="SRAP-like"/>
</dbReference>
<keyword evidence="2" id="KW-1185">Reference proteome</keyword>
<dbReference type="SUPFAM" id="SSF143081">
    <property type="entry name" value="BB1717-like"/>
    <property type="match status" value="1"/>
</dbReference>